<reference evidence="10 11" key="1">
    <citation type="submission" date="2016-10" db="EMBL/GenBank/DDBJ databases">
        <authorList>
            <person name="de Groot N.N."/>
        </authorList>
    </citation>
    <scope>NUCLEOTIDE SEQUENCE [LARGE SCALE GENOMIC DNA]</scope>
    <source>
        <strain evidence="10 11">DSM 21039</strain>
    </source>
</reference>
<keyword evidence="3 9" id="KW-1003">Cell membrane</keyword>
<dbReference type="OrthoDB" id="9812812at2"/>
<evidence type="ECO:0000256" key="9">
    <source>
        <dbReference type="HAMAP-Rule" id="MF_00236"/>
    </source>
</evidence>
<name>A0A1H8HM51_9BACT</name>
<dbReference type="GO" id="GO:0033281">
    <property type="term" value="C:TAT protein transport complex"/>
    <property type="evidence" value="ECO:0007669"/>
    <property type="project" value="UniProtKB-UniRule"/>
</dbReference>
<organism evidence="10 11">
    <name type="scientific">Chitinophaga rupis</name>
    <dbReference type="NCBI Taxonomy" id="573321"/>
    <lineage>
        <taxon>Bacteria</taxon>
        <taxon>Pseudomonadati</taxon>
        <taxon>Bacteroidota</taxon>
        <taxon>Chitinophagia</taxon>
        <taxon>Chitinophagales</taxon>
        <taxon>Chitinophagaceae</taxon>
        <taxon>Chitinophaga</taxon>
    </lineage>
</organism>
<dbReference type="RefSeq" id="WP_089920189.1">
    <property type="nucleotide sequence ID" value="NZ_FOBB01000011.1"/>
</dbReference>
<dbReference type="AlphaFoldDB" id="A0A1H8HM51"/>
<keyword evidence="11" id="KW-1185">Reference proteome</keyword>
<evidence type="ECO:0000256" key="1">
    <source>
        <dbReference type="ARBA" id="ARBA00004162"/>
    </source>
</evidence>
<dbReference type="InterPro" id="IPR006312">
    <property type="entry name" value="TatA/E"/>
</dbReference>
<evidence type="ECO:0000256" key="3">
    <source>
        <dbReference type="ARBA" id="ARBA00022475"/>
    </source>
</evidence>
<keyword evidence="5 9" id="KW-0653">Protein transport</keyword>
<evidence type="ECO:0000313" key="10">
    <source>
        <dbReference type="EMBL" id="SEN57332.1"/>
    </source>
</evidence>
<comment type="subunit">
    <text evidence="9">Forms a complex with TatC.</text>
</comment>
<feature type="transmembrane region" description="Helical" evidence="9">
    <location>
        <begin position="12"/>
        <end position="32"/>
    </location>
</feature>
<sequence length="77" mass="8568">MTAVIVKSPLLLFQDLGMTELLLIALVVLLLFGGRKIPELMRGLGKGIREFNDAKNNVRQEIEDGMKEQPSTSDVKK</sequence>
<evidence type="ECO:0000256" key="5">
    <source>
        <dbReference type="ARBA" id="ARBA00022927"/>
    </source>
</evidence>
<dbReference type="Gene3D" id="1.20.5.3310">
    <property type="match status" value="1"/>
</dbReference>
<dbReference type="PRINTS" id="PR01506">
    <property type="entry name" value="TATBPROTEIN"/>
</dbReference>
<dbReference type="PANTHER" id="PTHR42982:SF1">
    <property type="entry name" value="SEC-INDEPENDENT PROTEIN TRANSLOCASE PROTEIN TATA"/>
    <property type="match status" value="1"/>
</dbReference>
<gene>
    <name evidence="9" type="primary">tatA</name>
    <name evidence="10" type="ORF">SAMN04488505_111107</name>
</gene>
<evidence type="ECO:0000256" key="4">
    <source>
        <dbReference type="ARBA" id="ARBA00022692"/>
    </source>
</evidence>
<dbReference type="NCBIfam" id="TIGR01411">
    <property type="entry name" value="tatAE"/>
    <property type="match status" value="1"/>
</dbReference>
<keyword evidence="8 9" id="KW-0472">Membrane</keyword>
<evidence type="ECO:0000256" key="6">
    <source>
        <dbReference type="ARBA" id="ARBA00022989"/>
    </source>
</evidence>
<evidence type="ECO:0000313" key="11">
    <source>
        <dbReference type="Proteomes" id="UP000198984"/>
    </source>
</evidence>
<dbReference type="EMBL" id="FOBB01000011">
    <property type="protein sequence ID" value="SEN57332.1"/>
    <property type="molecule type" value="Genomic_DNA"/>
</dbReference>
<dbReference type="PANTHER" id="PTHR42982">
    <property type="entry name" value="SEC-INDEPENDENT PROTEIN TRANSLOCASE PROTEIN TATA"/>
    <property type="match status" value="1"/>
</dbReference>
<keyword evidence="4 9" id="KW-0812">Transmembrane</keyword>
<keyword evidence="2 9" id="KW-0813">Transport</keyword>
<keyword evidence="6 9" id="KW-1133">Transmembrane helix</keyword>
<keyword evidence="7 9" id="KW-0811">Translocation</keyword>
<dbReference type="Pfam" id="PF02416">
    <property type="entry name" value="TatA_B_E"/>
    <property type="match status" value="1"/>
</dbReference>
<evidence type="ECO:0000256" key="2">
    <source>
        <dbReference type="ARBA" id="ARBA00022448"/>
    </source>
</evidence>
<dbReference type="InterPro" id="IPR003369">
    <property type="entry name" value="TatA/B/E"/>
</dbReference>
<dbReference type="Proteomes" id="UP000198984">
    <property type="component" value="Unassembled WGS sequence"/>
</dbReference>
<protein>
    <recommendedName>
        <fullName evidence="9">Sec-independent protein translocase protein TatA</fullName>
    </recommendedName>
</protein>
<comment type="function">
    <text evidence="9">Part of the twin-arginine translocation (Tat) system that transports large folded proteins containing a characteristic twin-arginine motif in their signal peptide across membranes. TatA could form the protein-conducting channel of the Tat system.</text>
</comment>
<evidence type="ECO:0000256" key="7">
    <source>
        <dbReference type="ARBA" id="ARBA00023010"/>
    </source>
</evidence>
<proteinExistence type="inferred from homology"/>
<accession>A0A1H8HM51</accession>
<dbReference type="HAMAP" id="MF_00236">
    <property type="entry name" value="TatA_E"/>
    <property type="match status" value="1"/>
</dbReference>
<dbReference type="GO" id="GO:0008320">
    <property type="term" value="F:protein transmembrane transporter activity"/>
    <property type="evidence" value="ECO:0007669"/>
    <property type="project" value="UniProtKB-UniRule"/>
</dbReference>
<evidence type="ECO:0000256" key="8">
    <source>
        <dbReference type="ARBA" id="ARBA00023136"/>
    </source>
</evidence>
<dbReference type="STRING" id="573321.SAMN04488505_111107"/>
<dbReference type="GO" id="GO:0043953">
    <property type="term" value="P:protein transport by the Tat complex"/>
    <property type="evidence" value="ECO:0007669"/>
    <property type="project" value="UniProtKB-UniRule"/>
</dbReference>
<comment type="similarity">
    <text evidence="9">Belongs to the TatA/E family.</text>
</comment>
<comment type="subcellular location">
    <subcellularLocation>
        <location evidence="1 9">Cell membrane</location>
        <topology evidence="1 9">Single-pass membrane protein</topology>
    </subcellularLocation>
</comment>